<accession>A0A375YSF4</accession>
<dbReference type="Gene3D" id="3.40.50.1820">
    <property type="entry name" value="alpha/beta hydrolase"/>
    <property type="match status" value="1"/>
</dbReference>
<dbReference type="SUPFAM" id="SSF53474">
    <property type="entry name" value="alpha/beta-Hydrolases"/>
    <property type="match status" value="1"/>
</dbReference>
<dbReference type="InterPro" id="IPR029058">
    <property type="entry name" value="AB_hydrolase_fold"/>
</dbReference>
<evidence type="ECO:0000313" key="2">
    <source>
        <dbReference type="EMBL" id="SRX91834.1"/>
    </source>
</evidence>
<dbReference type="RefSeq" id="WP_232320975.1">
    <property type="nucleotide sequence ID" value="NZ_JACKUN010000014.1"/>
</dbReference>
<reference evidence="2 3" key="1">
    <citation type="submission" date="2018-05" db="EMBL/GenBank/DDBJ databases">
        <authorList>
            <consortium name="IHU Genomes"/>
        </authorList>
    </citation>
    <scope>NUCLEOTIDE SEQUENCE [LARGE SCALE GENOMIC DNA]</scope>
    <source>
        <strain evidence="2 3">P7336</strain>
    </source>
</reference>
<name>A0A375YSF4_MYCSH</name>
<dbReference type="Pfam" id="PF08237">
    <property type="entry name" value="PE-PPE"/>
    <property type="match status" value="1"/>
</dbReference>
<feature type="domain" description="PE-PPE" evidence="1">
    <location>
        <begin position="89"/>
        <end position="306"/>
    </location>
</feature>
<sequence>MLAIAGAAALGATSVLVSTVDVKTILAEAALLANEGWIMSGTGVPDPTVGDYMSQVENLYLQPFSTYDFHGLLTPEEFCPPICFPGPPGHPEWTNLNFGDSLNVGAQQLDDAIVPQLENGDNVVVFGYSQSAVIATMEMQNLIENPPGGDFDPSNLHVVVIGSPNNPIGGMLDRFDFPNGLDGEPQHLPFLNVPLSIGPTPTDAFATDVYTATYDGWANFPADPTNLLAVINALVGVQTVHGLYPHPGTTLDIDNIVDLGTIGETHFYSIPAPLPLLAFLHDAGPAGQFFYDAFAPGMALGINWAYGNPGDPFVGVNGTDAIGPWQVNASGELVESDVFGFFPKMDPLQMLAGMQYAGVQSFVGPINVLLDEAGQSPIPQSVVDSMLSGYNFTNELDQLLLNSWSDLAESLNLSDILGPDAIFDGAPLISGEPLLALIGFGFDIFNFFGA</sequence>
<proteinExistence type="predicted"/>
<dbReference type="AlphaFoldDB" id="A0A375YSF4"/>
<evidence type="ECO:0000259" key="1">
    <source>
        <dbReference type="Pfam" id="PF08237"/>
    </source>
</evidence>
<evidence type="ECO:0000313" key="3">
    <source>
        <dbReference type="Proteomes" id="UP000252015"/>
    </source>
</evidence>
<gene>
    <name evidence="2" type="ORF">MSP7336_00055</name>
</gene>
<organism evidence="2 3">
    <name type="scientific">Mycobacterium shimoidei</name>
    <dbReference type="NCBI Taxonomy" id="29313"/>
    <lineage>
        <taxon>Bacteria</taxon>
        <taxon>Bacillati</taxon>
        <taxon>Actinomycetota</taxon>
        <taxon>Actinomycetes</taxon>
        <taxon>Mycobacteriales</taxon>
        <taxon>Mycobacteriaceae</taxon>
        <taxon>Mycobacterium</taxon>
    </lineage>
</organism>
<dbReference type="STRING" id="29313.BHQ16_06760"/>
<dbReference type="Proteomes" id="UP000252015">
    <property type="component" value="Unassembled WGS sequence"/>
</dbReference>
<protein>
    <submittedName>
        <fullName evidence="2">PPE family protein PPE28 [Mycobacterium tuberculosis H37Rv]</fullName>
    </submittedName>
</protein>
<dbReference type="InterPro" id="IPR013228">
    <property type="entry name" value="PE-PPE_C"/>
</dbReference>
<dbReference type="EMBL" id="UEGW01000001">
    <property type="protein sequence ID" value="SRX91834.1"/>
    <property type="molecule type" value="Genomic_DNA"/>
</dbReference>
<keyword evidence="3" id="KW-1185">Reference proteome</keyword>